<dbReference type="GO" id="GO:0032153">
    <property type="term" value="C:cell division site"/>
    <property type="evidence" value="ECO:0007669"/>
    <property type="project" value="TreeGrafter"/>
</dbReference>
<feature type="compositionally biased region" description="Low complexity" evidence="3">
    <location>
        <begin position="1434"/>
        <end position="1445"/>
    </location>
</feature>
<feature type="compositionally biased region" description="Polar residues" evidence="3">
    <location>
        <begin position="46"/>
        <end position="63"/>
    </location>
</feature>
<dbReference type="InterPro" id="IPR051661">
    <property type="entry name" value="Actin_filament_regulator"/>
</dbReference>
<dbReference type="InterPro" id="IPR014768">
    <property type="entry name" value="GBD/FH3_dom"/>
</dbReference>
<keyword evidence="2" id="KW-0175">Coiled coil</keyword>
<dbReference type="Pfam" id="PF02181">
    <property type="entry name" value="FH2"/>
    <property type="match status" value="1"/>
</dbReference>
<feature type="compositionally biased region" description="Polar residues" evidence="3">
    <location>
        <begin position="145"/>
        <end position="175"/>
    </location>
</feature>
<dbReference type="PANTHER" id="PTHR47102">
    <property type="entry name" value="PROTEIN BNI1"/>
    <property type="match status" value="1"/>
</dbReference>
<keyword evidence="8" id="KW-1185">Reference proteome</keyword>
<feature type="region of interest" description="Disordered" evidence="3">
    <location>
        <begin position="1431"/>
        <end position="1489"/>
    </location>
</feature>
<feature type="region of interest" description="Disordered" evidence="3">
    <location>
        <begin position="1384"/>
        <end position="1415"/>
    </location>
</feature>
<feature type="compositionally biased region" description="Polar residues" evidence="3">
    <location>
        <begin position="893"/>
        <end position="906"/>
    </location>
</feature>
<feature type="region of interest" description="Disordered" evidence="3">
    <location>
        <begin position="767"/>
        <end position="793"/>
    </location>
</feature>
<evidence type="ECO:0000259" key="5">
    <source>
        <dbReference type="PROSITE" id="PS51232"/>
    </source>
</evidence>
<feature type="region of interest" description="Disordered" evidence="3">
    <location>
        <begin position="825"/>
        <end position="913"/>
    </location>
</feature>
<dbReference type="SMART" id="SM01140">
    <property type="entry name" value="Drf_GBD"/>
    <property type="match status" value="1"/>
</dbReference>
<dbReference type="GO" id="GO:0003779">
    <property type="term" value="F:actin binding"/>
    <property type="evidence" value="ECO:0007669"/>
    <property type="project" value="InterPro"/>
</dbReference>
<comment type="caution">
    <text evidence="7">The sequence shown here is derived from an EMBL/GenBank/DDBJ whole genome shotgun (WGS) entry which is preliminary data.</text>
</comment>
<dbReference type="PROSITE" id="PS51444">
    <property type="entry name" value="FH2"/>
    <property type="match status" value="1"/>
</dbReference>
<dbReference type="GO" id="GO:0031267">
    <property type="term" value="F:small GTPase binding"/>
    <property type="evidence" value="ECO:0007669"/>
    <property type="project" value="InterPro"/>
</dbReference>
<evidence type="ECO:0000256" key="2">
    <source>
        <dbReference type="SAM" id="Coils"/>
    </source>
</evidence>
<dbReference type="GO" id="GO:0043332">
    <property type="term" value="C:mating projection tip"/>
    <property type="evidence" value="ECO:0007669"/>
    <property type="project" value="TreeGrafter"/>
</dbReference>
<feature type="region of interest" description="Disordered" evidence="3">
    <location>
        <begin position="81"/>
        <end position="177"/>
    </location>
</feature>
<dbReference type="SMART" id="SM00498">
    <property type="entry name" value="FH2"/>
    <property type="match status" value="1"/>
</dbReference>
<evidence type="ECO:0000313" key="8">
    <source>
        <dbReference type="Proteomes" id="UP001218218"/>
    </source>
</evidence>
<feature type="compositionally biased region" description="Low complexity" evidence="3">
    <location>
        <begin position="81"/>
        <end position="129"/>
    </location>
</feature>
<dbReference type="InterPro" id="IPR015425">
    <property type="entry name" value="FH2_Formin"/>
</dbReference>
<feature type="domain" description="GBD/FH3" evidence="5">
    <location>
        <begin position="208"/>
        <end position="606"/>
    </location>
</feature>
<dbReference type="Gene3D" id="1.10.238.150">
    <property type="entry name" value="Formin, FH3 diaphanous domain"/>
    <property type="match status" value="1"/>
</dbReference>
<dbReference type="GO" id="GO:0015629">
    <property type="term" value="C:actin cytoskeleton"/>
    <property type="evidence" value="ECO:0007669"/>
    <property type="project" value="UniProtKB-ARBA"/>
</dbReference>
<dbReference type="GO" id="GO:1903475">
    <property type="term" value="P:mitotic actomyosin contractile ring assembly"/>
    <property type="evidence" value="ECO:0007669"/>
    <property type="project" value="TreeGrafter"/>
</dbReference>
<feature type="coiled-coil region" evidence="2">
    <location>
        <begin position="1227"/>
        <end position="1254"/>
    </location>
</feature>
<dbReference type="Gene3D" id="6.10.30.50">
    <property type="match status" value="1"/>
</dbReference>
<name>A0AAD7A5L8_9AGAR</name>
<feature type="region of interest" description="Disordered" evidence="3">
    <location>
        <begin position="1"/>
        <end position="63"/>
    </location>
</feature>
<reference evidence="7" key="1">
    <citation type="submission" date="2023-03" db="EMBL/GenBank/DDBJ databases">
        <title>Massive genome expansion in bonnet fungi (Mycena s.s.) driven by repeated elements and novel gene families across ecological guilds.</title>
        <authorList>
            <consortium name="Lawrence Berkeley National Laboratory"/>
            <person name="Harder C.B."/>
            <person name="Miyauchi S."/>
            <person name="Viragh M."/>
            <person name="Kuo A."/>
            <person name="Thoen E."/>
            <person name="Andreopoulos B."/>
            <person name="Lu D."/>
            <person name="Skrede I."/>
            <person name="Drula E."/>
            <person name="Henrissat B."/>
            <person name="Morin E."/>
            <person name="Kohler A."/>
            <person name="Barry K."/>
            <person name="LaButti K."/>
            <person name="Morin E."/>
            <person name="Salamov A."/>
            <person name="Lipzen A."/>
            <person name="Mereny Z."/>
            <person name="Hegedus B."/>
            <person name="Baldrian P."/>
            <person name="Stursova M."/>
            <person name="Weitz H."/>
            <person name="Taylor A."/>
            <person name="Grigoriev I.V."/>
            <person name="Nagy L.G."/>
            <person name="Martin F."/>
            <person name="Kauserud H."/>
        </authorList>
    </citation>
    <scope>NUCLEOTIDE SEQUENCE</scope>
    <source>
        <strain evidence="7">CBHHK002</strain>
    </source>
</reference>
<evidence type="ECO:0000313" key="7">
    <source>
        <dbReference type="EMBL" id="KAJ7349441.1"/>
    </source>
</evidence>
<organism evidence="7 8">
    <name type="scientific">Mycena albidolilacea</name>
    <dbReference type="NCBI Taxonomy" id="1033008"/>
    <lineage>
        <taxon>Eukaryota</taxon>
        <taxon>Fungi</taxon>
        <taxon>Dikarya</taxon>
        <taxon>Basidiomycota</taxon>
        <taxon>Agaricomycotina</taxon>
        <taxon>Agaricomycetes</taxon>
        <taxon>Agaricomycetidae</taxon>
        <taxon>Agaricales</taxon>
        <taxon>Marasmiineae</taxon>
        <taxon>Mycenaceae</taxon>
        <taxon>Mycena</taxon>
    </lineage>
</organism>
<feature type="compositionally biased region" description="Basic and acidic residues" evidence="3">
    <location>
        <begin position="865"/>
        <end position="874"/>
    </location>
</feature>
<dbReference type="EMBL" id="JARIHO010000016">
    <property type="protein sequence ID" value="KAJ7349441.1"/>
    <property type="molecule type" value="Genomic_DNA"/>
</dbReference>
<dbReference type="Gene3D" id="1.25.10.10">
    <property type="entry name" value="Leucine-rich Repeat Variant"/>
    <property type="match status" value="1"/>
</dbReference>
<dbReference type="Pfam" id="PF06371">
    <property type="entry name" value="Drf_GBD"/>
    <property type="match status" value="1"/>
</dbReference>
<dbReference type="SUPFAM" id="SSF101447">
    <property type="entry name" value="Formin homology 2 domain (FH2 domain)"/>
    <property type="match status" value="1"/>
</dbReference>
<dbReference type="Proteomes" id="UP001218218">
    <property type="component" value="Unassembled WGS sequence"/>
</dbReference>
<accession>A0AAD7A5L8</accession>
<feature type="coiled-coil region" evidence="2">
    <location>
        <begin position="628"/>
        <end position="662"/>
    </location>
</feature>
<evidence type="ECO:0000256" key="3">
    <source>
        <dbReference type="SAM" id="MobiDB-lite"/>
    </source>
</evidence>
<evidence type="ECO:0000259" key="4">
    <source>
        <dbReference type="PROSITE" id="PS51231"/>
    </source>
</evidence>
<feature type="compositionally biased region" description="Acidic residues" evidence="3">
    <location>
        <begin position="1478"/>
        <end position="1489"/>
    </location>
</feature>
<dbReference type="GO" id="GO:0051017">
    <property type="term" value="P:actin filament bundle assembly"/>
    <property type="evidence" value="ECO:0007669"/>
    <property type="project" value="TreeGrafter"/>
</dbReference>
<dbReference type="Gene3D" id="1.20.58.2220">
    <property type="entry name" value="Formin, FH2 domain"/>
    <property type="match status" value="1"/>
</dbReference>
<dbReference type="GO" id="GO:0005938">
    <property type="term" value="C:cell cortex"/>
    <property type="evidence" value="ECO:0007669"/>
    <property type="project" value="UniProtKB-ARBA"/>
</dbReference>
<gene>
    <name evidence="7" type="ORF">DFH08DRAFT_697648</name>
</gene>
<dbReference type="InterPro" id="IPR016024">
    <property type="entry name" value="ARM-type_fold"/>
</dbReference>
<dbReference type="InterPro" id="IPR010473">
    <property type="entry name" value="GTPase-bd"/>
</dbReference>
<protein>
    <recommendedName>
        <fullName evidence="9">Cytokinesis protein sepA</fullName>
    </recommendedName>
</protein>
<dbReference type="InterPro" id="IPR014767">
    <property type="entry name" value="DAD_dom"/>
</dbReference>
<dbReference type="PANTHER" id="PTHR47102:SF2">
    <property type="entry name" value="PROTEIN BNI1"/>
    <property type="match status" value="1"/>
</dbReference>
<dbReference type="Gene3D" id="1.20.58.630">
    <property type="match status" value="1"/>
</dbReference>
<evidence type="ECO:0008006" key="9">
    <source>
        <dbReference type="Google" id="ProtNLM"/>
    </source>
</evidence>
<feature type="compositionally biased region" description="Polar residues" evidence="3">
    <location>
        <begin position="1462"/>
        <end position="1475"/>
    </location>
</feature>
<sequence length="1489" mass="166480">MDSIFGRSKKLTKPRQSSVTDLADRSVPYDRLPSLPSPRSPSRPSNFISAPITNPTLTPNGTELNKFAMARTKLERERAYDTFASTSSSSSLSTTDSATLYTESLPSPSKLPSSRRSEASFASSSGMRSPNSMLDFGQFPPPTPNSVMNFPGSSSSATMRPSSGMTTRSSNSDGNRLSKYAPSFTSSEGSHMPHFHLHRQNGDDFNFPRPETDEEIEALFENVKRTRDLGDIPNLPIEQKWHMVYNDYHIRWKEDKARDEQARKQDSGQPAPIIHESPEWFIRKFLDKTITPKQAGSLQVSLRSKELSWFRHFIAIRGTSVLAQTLNHLSRKAGSRRENDIQLEYEVVKCLKQILNNPSATNEALTHNLIVTQMASSLNTPHLPTRKLLVDLLSFLAYWNDGEAHSLVVAALEALSSANGGGGGCYDYWFKSMELSLSGRGKMGSLVGASDEVKKTGGIDTNLNEYAVANLVLINGVIGFVEDLDLRLHHRAQMEAAGLQRIIALCRGFGVPTIDKQLKILMAVLDEDEAKLRERLDQEILRDLNNPQDVYNAIFSKTQDTKARDYFLSMMQHLLLIREEGQPMVHYYQLIDSLITDVVLDKKLAGAEQRMGHSVERIIAQFNEADRYQFVEEEANNARAEVNQLRLEKEALEDEIAQGQDGMVGRLKSQLAHMDEKLSVSRETVTRLQGQLEVQKAGYEEQIAQLEAQIMELFKMLKEMGKGVDSILDSSGSQMDRKTLVATLEKHFQRAKTIGILEGSDRWPKNMVEGEEDVDATPGKKKGSLRRSALTKSTKTKTIENGRVSQFMDADDADAQEQIEQQLAAGVNYPPREGPLSSSRSVRSPRRTDRPDLQAPFKSSNLRAPDGDLSDHSRSSSPGANDGDSEFGRSESTDPTSVSSRGSTEGSRPAAGSLAEQLSKHLLARGMSTSGSARTSMLLGSNINSLLSARKDMHLPPASTKMKQLQWDKLPQQLAARTVFNDEEPSKEQEMLDKLQLDGVWMEMEEDFKAKQLVINLMARQKRAELKSVLDPQTKKRVEILIQRVKKLQPEEIAWKIQQFDQDLCTQSFLSELKPVLPSPEQVGKLNVYRNADPEELSGLHPSDRLMVKLIQIERLGPRIEGMLYKCEFEETWMLLDESARKLAEASQALLNAKCFKELLSLILLIGNYMNGTGIKGGAFGFRVSSINKLVDTKSVNNTTLLHFLERTVTKNFPDMEDFLEELSKPAEAYRVNLQDLRKDLGELREGLKRIRQELGEHFADMDQNEKYGKQMWNFVGKANIQLEDLIDNVNLADSTFTEAIKYFGEEDKTMSSSEFYAIFKTFVTSYKKCKMDNQTIAEERAALEKRRQAADEVMAKRQKAMDEAVPNEDDSVLDTLLAKLREGETVGRRTRRNRGGTEARSAVPQSLNGDGETPAAADVARDMLARLQSDGFVASPASPTVAAPQRRRRRIDISDSGDLPSPNSEPAMSDSETAANAEEDETITMDTR</sequence>
<dbReference type="InterPro" id="IPR042201">
    <property type="entry name" value="FH2_Formin_sf"/>
</dbReference>
<dbReference type="GO" id="GO:0051016">
    <property type="term" value="P:barbed-end actin filament capping"/>
    <property type="evidence" value="ECO:0007669"/>
    <property type="project" value="TreeGrafter"/>
</dbReference>
<dbReference type="InterPro" id="IPR011989">
    <property type="entry name" value="ARM-like"/>
</dbReference>
<feature type="domain" description="DAD" evidence="4">
    <location>
        <begin position="1367"/>
        <end position="1396"/>
    </location>
</feature>
<proteinExistence type="inferred from homology"/>
<dbReference type="PROSITE" id="PS51232">
    <property type="entry name" value="GBD_FH3"/>
    <property type="match status" value="1"/>
</dbReference>
<dbReference type="SUPFAM" id="SSF48371">
    <property type="entry name" value="ARM repeat"/>
    <property type="match status" value="1"/>
</dbReference>
<evidence type="ECO:0000259" key="6">
    <source>
        <dbReference type="PROSITE" id="PS51444"/>
    </source>
</evidence>
<dbReference type="SMART" id="SM01139">
    <property type="entry name" value="Drf_FH3"/>
    <property type="match status" value="1"/>
</dbReference>
<evidence type="ECO:0000256" key="1">
    <source>
        <dbReference type="ARBA" id="ARBA00037935"/>
    </source>
</evidence>
<feature type="domain" description="FH2" evidence="6">
    <location>
        <begin position="952"/>
        <end position="1353"/>
    </location>
</feature>
<comment type="similarity">
    <text evidence="1">Belongs to the formin homology family. BNI1 subfamily.</text>
</comment>
<dbReference type="PROSITE" id="PS51231">
    <property type="entry name" value="DAD"/>
    <property type="match status" value="1"/>
</dbReference>
<feature type="coiled-coil region" evidence="2">
    <location>
        <begin position="689"/>
        <end position="716"/>
    </location>
</feature>
<dbReference type="InterPro" id="IPR010472">
    <property type="entry name" value="FH3_dom"/>
</dbReference>
<dbReference type="Pfam" id="PF06367">
    <property type="entry name" value="Drf_FH3"/>
    <property type="match status" value="1"/>
</dbReference>